<keyword evidence="6" id="KW-0584">Phenylalanine biosynthesis</keyword>
<dbReference type="CDD" id="cd04905">
    <property type="entry name" value="ACT_CM-PDT"/>
    <property type="match status" value="1"/>
</dbReference>
<dbReference type="Pfam" id="PF00800">
    <property type="entry name" value="PDT"/>
    <property type="match status" value="1"/>
</dbReference>
<dbReference type="SUPFAM" id="SSF55021">
    <property type="entry name" value="ACT-like"/>
    <property type="match status" value="1"/>
</dbReference>
<comment type="pathway">
    <text evidence="2">Amino-acid biosynthesis; L-phenylalanine biosynthesis; L-phenylalanine from L-arogenate: step 1/1.</text>
</comment>
<dbReference type="PROSITE" id="PS51671">
    <property type="entry name" value="ACT"/>
    <property type="match status" value="1"/>
</dbReference>
<evidence type="ECO:0000313" key="10">
    <source>
        <dbReference type="Proteomes" id="UP001652600"/>
    </source>
</evidence>
<dbReference type="PANTHER" id="PTHR21022">
    <property type="entry name" value="PREPHENATE DEHYDRATASE P PROTEIN"/>
    <property type="match status" value="1"/>
</dbReference>
<dbReference type="Proteomes" id="UP001652600">
    <property type="component" value="Chromosome 11"/>
</dbReference>
<reference evidence="11" key="1">
    <citation type="submission" date="2025-08" db="UniProtKB">
        <authorList>
            <consortium name="RefSeq"/>
        </authorList>
    </citation>
    <scope>IDENTIFICATION</scope>
    <source>
        <tissue evidence="11">Stem</tissue>
    </source>
</reference>
<dbReference type="PROSITE" id="PS00858">
    <property type="entry name" value="PREPHENATE_DEHYDR_2"/>
    <property type="match status" value="1"/>
</dbReference>
<accession>A0ABM3LC09</accession>
<keyword evidence="5" id="KW-0057">Aromatic amino acid biosynthesis</keyword>
<evidence type="ECO:0000256" key="5">
    <source>
        <dbReference type="ARBA" id="ARBA00023141"/>
    </source>
</evidence>
<dbReference type="SUPFAM" id="SSF53850">
    <property type="entry name" value="Periplasmic binding protein-like II"/>
    <property type="match status" value="1"/>
</dbReference>
<evidence type="ECO:0000256" key="7">
    <source>
        <dbReference type="ARBA" id="ARBA00023239"/>
    </source>
</evidence>
<evidence type="ECO:0000259" key="9">
    <source>
        <dbReference type="PROSITE" id="PS51671"/>
    </source>
</evidence>
<dbReference type="InterPro" id="IPR001086">
    <property type="entry name" value="Preph_deHydtase"/>
</dbReference>
<dbReference type="Gene3D" id="3.30.70.260">
    <property type="match status" value="1"/>
</dbReference>
<proteinExistence type="predicted"/>
<gene>
    <name evidence="11" type="primary">LOC103495967</name>
</gene>
<feature type="domain" description="ACT" evidence="9">
    <location>
        <begin position="267"/>
        <end position="358"/>
    </location>
</feature>
<organism evidence="10 11">
    <name type="scientific">Cucumis melo</name>
    <name type="common">Muskmelon</name>
    <dbReference type="NCBI Taxonomy" id="3656"/>
    <lineage>
        <taxon>Eukaryota</taxon>
        <taxon>Viridiplantae</taxon>
        <taxon>Streptophyta</taxon>
        <taxon>Embryophyta</taxon>
        <taxon>Tracheophyta</taxon>
        <taxon>Spermatophyta</taxon>
        <taxon>Magnoliopsida</taxon>
        <taxon>eudicotyledons</taxon>
        <taxon>Gunneridae</taxon>
        <taxon>Pentapetalae</taxon>
        <taxon>rosids</taxon>
        <taxon>fabids</taxon>
        <taxon>Cucurbitales</taxon>
        <taxon>Cucurbitaceae</taxon>
        <taxon>Benincaseae</taxon>
        <taxon>Cucumis</taxon>
    </lineage>
</organism>
<dbReference type="EC" id="4.2.1.91" evidence="3"/>
<dbReference type="PANTHER" id="PTHR21022:SF12">
    <property type="entry name" value="AROGENATE DEHYDRATASE"/>
    <property type="match status" value="1"/>
</dbReference>
<evidence type="ECO:0000256" key="6">
    <source>
        <dbReference type="ARBA" id="ARBA00023222"/>
    </source>
</evidence>
<dbReference type="RefSeq" id="XP_050947570.1">
    <property type="nucleotide sequence ID" value="XM_051091613.1"/>
</dbReference>
<dbReference type="CDD" id="cd13631">
    <property type="entry name" value="PBP2_Ct-PDT_like"/>
    <property type="match status" value="1"/>
</dbReference>
<dbReference type="GeneID" id="103495967"/>
<evidence type="ECO:0000256" key="4">
    <source>
        <dbReference type="ARBA" id="ARBA00022605"/>
    </source>
</evidence>
<keyword evidence="7" id="KW-0456">Lyase</keyword>
<protein>
    <recommendedName>
        <fullName evidence="3">arogenate dehydratase</fullName>
        <ecNumber evidence="3">4.2.1.91</ecNumber>
    </recommendedName>
</protein>
<dbReference type="Gene3D" id="3.40.190.10">
    <property type="entry name" value="Periplasmic binding protein-like II"/>
    <property type="match status" value="2"/>
</dbReference>
<keyword evidence="4" id="KW-0028">Amino-acid biosynthesis</keyword>
<evidence type="ECO:0000256" key="3">
    <source>
        <dbReference type="ARBA" id="ARBA00013259"/>
    </source>
</evidence>
<evidence type="ECO:0000259" key="8">
    <source>
        <dbReference type="PROSITE" id="PS51171"/>
    </source>
</evidence>
<evidence type="ECO:0000313" key="11">
    <source>
        <dbReference type="RefSeq" id="XP_050947570.1"/>
    </source>
</evidence>
<name>A0ABM3LC09_CUCME</name>
<dbReference type="PROSITE" id="PS51171">
    <property type="entry name" value="PREPHENATE_DEHYDR_3"/>
    <property type="match status" value="1"/>
</dbReference>
<dbReference type="InterPro" id="IPR018528">
    <property type="entry name" value="Preph_deHydtase_CS"/>
</dbReference>
<evidence type="ECO:0000256" key="1">
    <source>
        <dbReference type="ARBA" id="ARBA00004470"/>
    </source>
</evidence>
<comment type="subcellular location">
    <subcellularLocation>
        <location evidence="1">Plastid</location>
        <location evidence="1">Chloroplast stroma</location>
    </subcellularLocation>
</comment>
<dbReference type="InterPro" id="IPR002912">
    <property type="entry name" value="ACT_dom"/>
</dbReference>
<keyword evidence="10" id="KW-1185">Reference proteome</keyword>
<feature type="domain" description="Prephenate dehydratase" evidence="8">
    <location>
        <begin position="104"/>
        <end position="279"/>
    </location>
</feature>
<sequence length="363" mass="39605">MMNLPSAMALGDSSSLWCLVPKLTQSPVSLKLEFRGGILGLPASSMTCSIEAEKPPNRTTELQPVNDQADGSIVRKLNKDMASFHKPLSVSNVSAYPNDDKKVRISFKGLPGSYSEDAALKAYPNCESVPCNEFEDAFKAVELWMADKAVLPIENSSGGSIHRNYDLLLRHRLHIVGEVQLATNLCLLALPGVRAEQLKRVLSHPQALALSDTVLNRLGVVRENVDDTAGAAQYVASSNLRDAGVVAGARTAELYGLNILAEGIQTSIVFTLDEGAGVLFKVLALFALREINLTKIESRPQRNRPLRVVDDSNMGTAKYFDYLFYIDFEASMAEPRAQHALGLLQEHATFLRVLGCYPMDVAS</sequence>
<evidence type="ECO:0000256" key="2">
    <source>
        <dbReference type="ARBA" id="ARBA00004929"/>
    </source>
</evidence>
<dbReference type="InterPro" id="IPR045865">
    <property type="entry name" value="ACT-like_dom_sf"/>
</dbReference>